<keyword evidence="4 7" id="KW-0238">DNA-binding</keyword>
<name>A0A1E3GPW5_9GAMM</name>
<evidence type="ECO:0000259" key="9">
    <source>
        <dbReference type="PROSITE" id="PS51755"/>
    </source>
</evidence>
<feature type="DNA-binding region" description="OmpR/PhoB-type" evidence="7">
    <location>
        <begin position="146"/>
        <end position="243"/>
    </location>
</feature>
<evidence type="ECO:0000256" key="7">
    <source>
        <dbReference type="PROSITE-ProRule" id="PRU01091"/>
    </source>
</evidence>
<dbReference type="PANTHER" id="PTHR48111:SF22">
    <property type="entry name" value="REGULATOR OF RPOS"/>
    <property type="match status" value="1"/>
</dbReference>
<dbReference type="EMBL" id="MCRI01000028">
    <property type="protein sequence ID" value="ODN66103.1"/>
    <property type="molecule type" value="Genomic_DNA"/>
</dbReference>
<dbReference type="CDD" id="cd00383">
    <property type="entry name" value="trans_reg_C"/>
    <property type="match status" value="1"/>
</dbReference>
<dbReference type="PROSITE" id="PS51755">
    <property type="entry name" value="OMPR_PHOB"/>
    <property type="match status" value="1"/>
</dbReference>
<dbReference type="GO" id="GO:0006355">
    <property type="term" value="P:regulation of DNA-templated transcription"/>
    <property type="evidence" value="ECO:0007669"/>
    <property type="project" value="InterPro"/>
</dbReference>
<dbReference type="PATRIC" id="fig|291169.3.peg.2208"/>
<evidence type="ECO:0000313" key="11">
    <source>
        <dbReference type="Proteomes" id="UP000094379"/>
    </source>
</evidence>
<dbReference type="GO" id="GO:0005829">
    <property type="term" value="C:cytosol"/>
    <property type="evidence" value="ECO:0007669"/>
    <property type="project" value="TreeGrafter"/>
</dbReference>
<dbReference type="FunFam" id="1.10.10.10:FF:000058">
    <property type="entry name" value="DNA-binding response OmpR family regulator"/>
    <property type="match status" value="1"/>
</dbReference>
<dbReference type="InterPro" id="IPR036388">
    <property type="entry name" value="WH-like_DNA-bd_sf"/>
</dbReference>
<evidence type="ECO:0000256" key="3">
    <source>
        <dbReference type="ARBA" id="ARBA00023015"/>
    </source>
</evidence>
<proteinExistence type="predicted"/>
<dbReference type="Gene3D" id="3.40.50.2300">
    <property type="match status" value="1"/>
</dbReference>
<keyword evidence="5" id="KW-0804">Transcription</keyword>
<keyword evidence="2" id="KW-0902">Two-component regulatory system</keyword>
<evidence type="ECO:0000256" key="2">
    <source>
        <dbReference type="ARBA" id="ARBA00023012"/>
    </source>
</evidence>
<dbReference type="InterPro" id="IPR039420">
    <property type="entry name" value="WalR-like"/>
</dbReference>
<dbReference type="Gene3D" id="1.10.10.10">
    <property type="entry name" value="Winged helix-like DNA-binding domain superfamily/Winged helix DNA-binding domain"/>
    <property type="match status" value="1"/>
</dbReference>
<dbReference type="PROSITE" id="PS50110">
    <property type="entry name" value="RESPONSE_REGULATORY"/>
    <property type="match status" value="1"/>
</dbReference>
<dbReference type="GO" id="GO:0032993">
    <property type="term" value="C:protein-DNA complex"/>
    <property type="evidence" value="ECO:0007669"/>
    <property type="project" value="TreeGrafter"/>
</dbReference>
<dbReference type="GO" id="GO:0000156">
    <property type="term" value="F:phosphorelay response regulator activity"/>
    <property type="evidence" value="ECO:0007669"/>
    <property type="project" value="TreeGrafter"/>
</dbReference>
<dbReference type="CDD" id="cd17574">
    <property type="entry name" value="REC_OmpR"/>
    <property type="match status" value="1"/>
</dbReference>
<dbReference type="STRING" id="291169.A9E74_02198"/>
<keyword evidence="11" id="KW-1185">Reference proteome</keyword>
<evidence type="ECO:0000256" key="5">
    <source>
        <dbReference type="ARBA" id="ARBA00023163"/>
    </source>
</evidence>
<sequence>MNLHRNVAVPSEENYMKAISATVLIVEDHRDLAANVGDYLEVGGFTVDFATDGITALQLCEEHHYDAIVLDIMLPGIDGFEVCRRLRQEMHLHTPIIMLTARDTINDKVNGFDLGADDYLIKPFEMRELEARLIAMIRRQRGELEGGKLTVADLTYDLDTMRVMRGDKLIKLSPITLHILRILMRESPKIVSRERLEAEVWGDDAPDSDTLRSHLYNLRKSLDKPFQHQLMHTLPGVGYKLCREEDL</sequence>
<dbReference type="AlphaFoldDB" id="A0A1E3GPW5"/>
<dbReference type="Pfam" id="PF00072">
    <property type="entry name" value="Response_reg"/>
    <property type="match status" value="1"/>
</dbReference>
<keyword evidence="1 6" id="KW-0597">Phosphoprotein</keyword>
<evidence type="ECO:0000259" key="8">
    <source>
        <dbReference type="PROSITE" id="PS50110"/>
    </source>
</evidence>
<dbReference type="Pfam" id="PF00486">
    <property type="entry name" value="Trans_reg_C"/>
    <property type="match status" value="1"/>
</dbReference>
<dbReference type="FunFam" id="3.40.50.2300:FF:000001">
    <property type="entry name" value="DNA-binding response regulator PhoB"/>
    <property type="match status" value="1"/>
</dbReference>
<evidence type="ECO:0000313" key="10">
    <source>
        <dbReference type="EMBL" id="ODN66103.1"/>
    </source>
</evidence>
<gene>
    <name evidence="10" type="primary">czcR</name>
    <name evidence="10" type="ORF">A9E74_02198</name>
</gene>
<dbReference type="Gene3D" id="6.10.250.690">
    <property type="match status" value="1"/>
</dbReference>
<organism evidence="10 11">
    <name type="scientific">Methylophaga muralis</name>
    <dbReference type="NCBI Taxonomy" id="291169"/>
    <lineage>
        <taxon>Bacteria</taxon>
        <taxon>Pseudomonadati</taxon>
        <taxon>Pseudomonadota</taxon>
        <taxon>Gammaproteobacteria</taxon>
        <taxon>Thiotrichales</taxon>
        <taxon>Piscirickettsiaceae</taxon>
        <taxon>Methylophaga</taxon>
    </lineage>
</organism>
<dbReference type="InterPro" id="IPR001789">
    <property type="entry name" value="Sig_transdc_resp-reg_receiver"/>
</dbReference>
<dbReference type="PANTHER" id="PTHR48111">
    <property type="entry name" value="REGULATOR OF RPOS"/>
    <property type="match status" value="1"/>
</dbReference>
<evidence type="ECO:0000256" key="6">
    <source>
        <dbReference type="PROSITE-ProRule" id="PRU00169"/>
    </source>
</evidence>
<dbReference type="SUPFAM" id="SSF52172">
    <property type="entry name" value="CheY-like"/>
    <property type="match status" value="1"/>
</dbReference>
<protein>
    <submittedName>
        <fullName evidence="10">Transcriptional activator protein CzcR</fullName>
    </submittedName>
</protein>
<feature type="domain" description="OmpR/PhoB-type" evidence="9">
    <location>
        <begin position="146"/>
        <end position="243"/>
    </location>
</feature>
<comment type="caution">
    <text evidence="10">The sequence shown here is derived from an EMBL/GenBank/DDBJ whole genome shotgun (WGS) entry which is preliminary data.</text>
</comment>
<evidence type="ECO:0000256" key="1">
    <source>
        <dbReference type="ARBA" id="ARBA00022553"/>
    </source>
</evidence>
<dbReference type="InterPro" id="IPR001867">
    <property type="entry name" value="OmpR/PhoB-type_DNA-bd"/>
</dbReference>
<accession>A0A1E3GPW5</accession>
<keyword evidence="3" id="KW-0805">Transcription regulation</keyword>
<dbReference type="GO" id="GO:0000976">
    <property type="term" value="F:transcription cis-regulatory region binding"/>
    <property type="evidence" value="ECO:0007669"/>
    <property type="project" value="TreeGrafter"/>
</dbReference>
<dbReference type="SMART" id="SM00448">
    <property type="entry name" value="REC"/>
    <property type="match status" value="1"/>
</dbReference>
<feature type="modified residue" description="4-aspartylphosphate" evidence="6">
    <location>
        <position position="71"/>
    </location>
</feature>
<dbReference type="SMART" id="SM00862">
    <property type="entry name" value="Trans_reg_C"/>
    <property type="match status" value="1"/>
</dbReference>
<evidence type="ECO:0000256" key="4">
    <source>
        <dbReference type="ARBA" id="ARBA00023125"/>
    </source>
</evidence>
<feature type="domain" description="Response regulatory" evidence="8">
    <location>
        <begin position="22"/>
        <end position="137"/>
    </location>
</feature>
<reference evidence="10 11" key="1">
    <citation type="submission" date="2016-07" db="EMBL/GenBank/DDBJ databases">
        <title>Draft Genome Sequence of Methylophaga muralis Bur 1.</title>
        <authorList>
            <person name="Vasilenko O.V."/>
            <person name="Doronina N.V."/>
            <person name="Shmareva M.N."/>
            <person name="Tarlachkov S.V."/>
            <person name="Mustakhimov I."/>
            <person name="Trotsenko Y.A."/>
        </authorList>
    </citation>
    <scope>NUCLEOTIDE SEQUENCE [LARGE SCALE GENOMIC DNA]</scope>
    <source>
        <strain evidence="10 11">Bur 1</strain>
    </source>
</reference>
<dbReference type="Proteomes" id="UP000094379">
    <property type="component" value="Unassembled WGS sequence"/>
</dbReference>
<dbReference type="InterPro" id="IPR011006">
    <property type="entry name" value="CheY-like_superfamily"/>
</dbReference>